<dbReference type="SMART" id="SM00382">
    <property type="entry name" value="AAA"/>
    <property type="match status" value="1"/>
</dbReference>
<name>A0A3E0MJE3_MICAE</name>
<evidence type="ECO:0000313" key="7">
    <source>
        <dbReference type="EMBL" id="REJ59939.1"/>
    </source>
</evidence>
<feature type="domain" description="ABC transporter" evidence="6">
    <location>
        <begin position="175"/>
        <end position="412"/>
    </location>
</feature>
<gene>
    <name evidence="7" type="ORF">DWQ56_01385</name>
</gene>
<organism evidence="7 8">
    <name type="scientific">Microcystis aeruginosa DA14</name>
    <dbReference type="NCBI Taxonomy" id="1987506"/>
    <lineage>
        <taxon>Bacteria</taxon>
        <taxon>Bacillati</taxon>
        <taxon>Cyanobacteriota</taxon>
        <taxon>Cyanophyceae</taxon>
        <taxon>Oscillatoriophycideae</taxon>
        <taxon>Chroococcales</taxon>
        <taxon>Microcystaceae</taxon>
        <taxon>Microcystis</taxon>
    </lineage>
</organism>
<keyword evidence="4 7" id="KW-0067">ATP-binding</keyword>
<feature type="compositionally biased region" description="Basic and acidic residues" evidence="5">
    <location>
        <begin position="145"/>
        <end position="161"/>
    </location>
</feature>
<proteinExistence type="inferred from homology"/>
<evidence type="ECO:0000313" key="8">
    <source>
        <dbReference type="Proteomes" id="UP000256301"/>
    </source>
</evidence>
<dbReference type="EMBL" id="QQWE01000001">
    <property type="protein sequence ID" value="REJ59939.1"/>
    <property type="molecule type" value="Genomic_DNA"/>
</dbReference>
<dbReference type="Gene3D" id="3.40.50.300">
    <property type="entry name" value="P-loop containing nucleotide triphosphate hydrolases"/>
    <property type="match status" value="1"/>
</dbReference>
<dbReference type="PANTHER" id="PTHR42711">
    <property type="entry name" value="ABC TRANSPORTER ATP-BINDING PROTEIN"/>
    <property type="match status" value="1"/>
</dbReference>
<comment type="caution">
    <text evidence="7">The sequence shown here is derived from an EMBL/GenBank/DDBJ whole genome shotgun (WGS) entry which is preliminary data.</text>
</comment>
<dbReference type="PANTHER" id="PTHR42711:SF5">
    <property type="entry name" value="ABC TRANSPORTER ATP-BINDING PROTEIN NATA"/>
    <property type="match status" value="1"/>
</dbReference>
<dbReference type="InterPro" id="IPR050763">
    <property type="entry name" value="ABC_transporter_ATP-binding"/>
</dbReference>
<sequence length="482" mass="55043">MLETSSATSTARSRRAQEVQKLVENNQMDLATKRLMDFVGDFGTNQVSKPDATDIRRRFVAMRDDKRRFPEKDFGEQETKLVYSILELIESILEYSELPKLIAISTRNSNYNSLDNVSDASQEIGENQELDSSLTSDETTNFRETPLERAKRLSREQKKDSSSITLQPSDANVVFLGEDITKTYRGKSGQFTLSIPKVELKLEEITAIVGENGNGKTTLLKIITGNLRKTGGQIRYPALDKDNKQDLYKIKQQIAYIPQELSEWEGLLADNLHFSAAIHGIKGKTNEEEVDFIISRLGLDKYRDYTWKEISGGFKMRFALAKALVWNPKLLILDEPLANLDINTQLLFLQDLRYLADSLMAPKSIILSSQNIYDVENIADNIIFIKDGQALYNGNVQVFAEQRRENTFELGCQLSKEKLTDLLQEIDYYGIDMVGHHQFLVDTPRNVTSRDILNLFANQQNISLSYFRDISKSTRKLFKKEK</sequence>
<keyword evidence="3" id="KW-0547">Nucleotide-binding</keyword>
<accession>A0A3E0MJE3</accession>
<dbReference type="PROSITE" id="PS50893">
    <property type="entry name" value="ABC_TRANSPORTER_2"/>
    <property type="match status" value="1"/>
</dbReference>
<dbReference type="SUPFAM" id="SSF52540">
    <property type="entry name" value="P-loop containing nucleoside triphosphate hydrolases"/>
    <property type="match status" value="1"/>
</dbReference>
<dbReference type="GO" id="GO:0005524">
    <property type="term" value="F:ATP binding"/>
    <property type="evidence" value="ECO:0007669"/>
    <property type="project" value="UniProtKB-KW"/>
</dbReference>
<evidence type="ECO:0000256" key="2">
    <source>
        <dbReference type="ARBA" id="ARBA00022448"/>
    </source>
</evidence>
<evidence type="ECO:0000259" key="6">
    <source>
        <dbReference type="PROSITE" id="PS50893"/>
    </source>
</evidence>
<feature type="region of interest" description="Disordered" evidence="5">
    <location>
        <begin position="125"/>
        <end position="164"/>
    </location>
</feature>
<comment type="similarity">
    <text evidence="1">Belongs to the ABC transporter superfamily.</text>
</comment>
<dbReference type="Proteomes" id="UP000256301">
    <property type="component" value="Unassembled WGS sequence"/>
</dbReference>
<evidence type="ECO:0000256" key="4">
    <source>
        <dbReference type="ARBA" id="ARBA00022840"/>
    </source>
</evidence>
<keyword evidence="2" id="KW-0813">Transport</keyword>
<dbReference type="GO" id="GO:0016887">
    <property type="term" value="F:ATP hydrolysis activity"/>
    <property type="evidence" value="ECO:0007669"/>
    <property type="project" value="InterPro"/>
</dbReference>
<dbReference type="InterPro" id="IPR003439">
    <property type="entry name" value="ABC_transporter-like_ATP-bd"/>
</dbReference>
<evidence type="ECO:0000256" key="3">
    <source>
        <dbReference type="ARBA" id="ARBA00022741"/>
    </source>
</evidence>
<dbReference type="CDD" id="cd03230">
    <property type="entry name" value="ABC_DR_subfamily_A"/>
    <property type="match status" value="1"/>
</dbReference>
<evidence type="ECO:0000256" key="1">
    <source>
        <dbReference type="ARBA" id="ARBA00005417"/>
    </source>
</evidence>
<dbReference type="InterPro" id="IPR027417">
    <property type="entry name" value="P-loop_NTPase"/>
</dbReference>
<feature type="compositionally biased region" description="Polar residues" evidence="5">
    <location>
        <begin position="125"/>
        <end position="143"/>
    </location>
</feature>
<evidence type="ECO:0000256" key="5">
    <source>
        <dbReference type="SAM" id="MobiDB-lite"/>
    </source>
</evidence>
<reference evidence="7 8" key="1">
    <citation type="submission" date="2017-08" db="EMBL/GenBank/DDBJ databases">
        <title>Functional genomic and metabolic studies of the symbiotic interactions of six Microcystis-dominated communities.</title>
        <authorList>
            <person name="Li Q."/>
            <person name="Lin F."/>
        </authorList>
    </citation>
    <scope>NUCLEOTIDE SEQUENCE [LARGE SCALE GENOMIC DNA]</scope>
    <source>
        <strain evidence="7">DA14</strain>
    </source>
</reference>
<dbReference type="Pfam" id="PF00005">
    <property type="entry name" value="ABC_tran"/>
    <property type="match status" value="1"/>
</dbReference>
<dbReference type="AlphaFoldDB" id="A0A3E0MJE3"/>
<dbReference type="InterPro" id="IPR003593">
    <property type="entry name" value="AAA+_ATPase"/>
</dbReference>
<protein>
    <submittedName>
        <fullName evidence="7">ABC transporter ATP-binding protein</fullName>
    </submittedName>
</protein>